<proteinExistence type="predicted"/>
<dbReference type="EMBL" id="QPJI01000019">
    <property type="protein sequence ID" value="RCW63240.1"/>
    <property type="molecule type" value="Genomic_DNA"/>
</dbReference>
<dbReference type="AlphaFoldDB" id="A0A368X5G6"/>
<gene>
    <name evidence="1" type="ORF">DET61_1197</name>
</gene>
<comment type="caution">
    <text evidence="1">The sequence shown here is derived from an EMBL/GenBank/DDBJ whole genome shotgun (WGS) entry which is preliminary data.</text>
</comment>
<dbReference type="Proteomes" id="UP000253647">
    <property type="component" value="Unassembled WGS sequence"/>
</dbReference>
<evidence type="ECO:0000313" key="1">
    <source>
        <dbReference type="EMBL" id="RCW63240.1"/>
    </source>
</evidence>
<accession>A0A368X5G6</accession>
<sequence>MRIMSSDEIRYLELDDQAMDDLIRLLNENLQSIEPELEKAVEHRKRVQAACLIAPGDSEAQMNLRLASAAEEQIRETLARNQRIATLIENALPGSLELVKNGEQSHRFNPHITKNQWAAAEVCFQFATSLLERIDRPASGISANGLRAINHALGHDLSHDELAADLRQAVAASRTVIESCNPECIVPRSKCSKELAIIKLALVRLSELIERAARAGEPESTLQALFEECETDRINPCINWPRAFPNARYIPRIFTVASRR</sequence>
<organism evidence="1 2">
    <name type="scientific">Marinobacter nauticus</name>
    <name type="common">Marinobacter hydrocarbonoclasticus</name>
    <name type="synonym">Marinobacter aquaeolei</name>
    <dbReference type="NCBI Taxonomy" id="2743"/>
    <lineage>
        <taxon>Bacteria</taxon>
        <taxon>Pseudomonadati</taxon>
        <taxon>Pseudomonadota</taxon>
        <taxon>Gammaproteobacteria</taxon>
        <taxon>Pseudomonadales</taxon>
        <taxon>Marinobacteraceae</taxon>
        <taxon>Marinobacter</taxon>
    </lineage>
</organism>
<name>A0A368X5G6_MARNT</name>
<evidence type="ECO:0000313" key="2">
    <source>
        <dbReference type="Proteomes" id="UP000253647"/>
    </source>
</evidence>
<reference evidence="1 2" key="1">
    <citation type="submission" date="2018-07" db="EMBL/GenBank/DDBJ databases">
        <title>Freshwater and sediment microbial communities from various areas in North America, analyzing microbe dynamics in response to fracking.</title>
        <authorList>
            <person name="Lamendella R."/>
        </authorList>
    </citation>
    <scope>NUCLEOTIDE SEQUENCE [LARGE SCALE GENOMIC DNA]</scope>
    <source>
        <strain evidence="1 2">105B</strain>
    </source>
</reference>
<protein>
    <submittedName>
        <fullName evidence="1">Uncharacterized protein</fullName>
    </submittedName>
</protein>